<proteinExistence type="predicted"/>
<organism evidence="1 2">
    <name type="scientific">Candidatus Doudnabacteria bacterium RIFCSPHIGHO2_01_FULL_46_14</name>
    <dbReference type="NCBI Taxonomy" id="1817824"/>
    <lineage>
        <taxon>Bacteria</taxon>
        <taxon>Candidatus Doudnaibacteriota</taxon>
    </lineage>
</organism>
<comment type="caution">
    <text evidence="1">The sequence shown here is derived from an EMBL/GenBank/DDBJ whole genome shotgun (WGS) entry which is preliminary data.</text>
</comment>
<dbReference type="STRING" id="1817824.A2751_03875"/>
<dbReference type="Proteomes" id="UP000176864">
    <property type="component" value="Unassembled WGS sequence"/>
</dbReference>
<gene>
    <name evidence="1" type="ORF">A2751_03875</name>
</gene>
<evidence type="ECO:0000313" key="2">
    <source>
        <dbReference type="Proteomes" id="UP000176864"/>
    </source>
</evidence>
<name>A0A1F5NL37_9BACT</name>
<accession>A0A1F5NL37</accession>
<protein>
    <submittedName>
        <fullName evidence="1">Uncharacterized protein</fullName>
    </submittedName>
</protein>
<reference evidence="1 2" key="1">
    <citation type="journal article" date="2016" name="Nat. Commun.">
        <title>Thousands of microbial genomes shed light on interconnected biogeochemical processes in an aquifer system.</title>
        <authorList>
            <person name="Anantharaman K."/>
            <person name="Brown C.T."/>
            <person name="Hug L.A."/>
            <person name="Sharon I."/>
            <person name="Castelle C.J."/>
            <person name="Probst A.J."/>
            <person name="Thomas B.C."/>
            <person name="Singh A."/>
            <person name="Wilkins M.J."/>
            <person name="Karaoz U."/>
            <person name="Brodie E.L."/>
            <person name="Williams K.H."/>
            <person name="Hubbard S.S."/>
            <person name="Banfield J.F."/>
        </authorList>
    </citation>
    <scope>NUCLEOTIDE SEQUENCE [LARGE SCALE GENOMIC DNA]</scope>
</reference>
<sequence length="304" mass="35574">MEEFDRFKKLFRTTRDSFFILPKSRKLCPCFFGKNDVLYFVNSEDSEDTDPMSIGRITEQNYIKNLRRRREAMLYSRKIRETVQTQGFTTLAWALSLLVTYGHDTLASMIICCLCVCQRKTEEENNGVMAALTSKRLRESVGKNENMMFSFPMILSGWFAEHHDKIVVTLHALWPNLLNVGLNRNQPLLWRRDGTLVFYPKKSQDPQVPNSIMLWSEEKADEAELGRTRFFKGTEFSVLVYSNQIDESRMEGWKVVGGGVNGVYSYEIPDDTIVFRFGREFDGRRLSEIFEFRKQYLHDLSIVR</sequence>
<evidence type="ECO:0000313" key="1">
    <source>
        <dbReference type="EMBL" id="OGE78263.1"/>
    </source>
</evidence>
<dbReference type="EMBL" id="MFEK01000014">
    <property type="protein sequence ID" value="OGE78263.1"/>
    <property type="molecule type" value="Genomic_DNA"/>
</dbReference>
<dbReference type="AlphaFoldDB" id="A0A1F5NL37"/>